<keyword evidence="5 9" id="KW-0949">S-adenosyl-L-methionine</keyword>
<keyword evidence="11" id="KW-1185">Reference proteome</keyword>
<dbReference type="PANTHER" id="PTHR23417:SF14">
    <property type="entry name" value="PENTACOTRIPEPTIDE-REPEAT REGION OF PRORP DOMAIN-CONTAINING PROTEIN"/>
    <property type="match status" value="1"/>
</dbReference>
<comment type="pathway">
    <text evidence="7 9">tRNA modification; N(7)-methylguanine-tRNA biosynthesis.</text>
</comment>
<protein>
    <recommendedName>
        <fullName evidence="9">tRNA (guanine-N(7)-)-methyltransferase</fullName>
        <ecNumber evidence="9">2.1.1.33</ecNumber>
    </recommendedName>
    <alternativeName>
        <fullName evidence="9">tRNA (guanine(46)-N(7))-methyltransferase</fullName>
    </alternativeName>
    <alternativeName>
        <fullName evidence="9">tRNA(m7G46)-methyltransferase</fullName>
    </alternativeName>
</protein>
<feature type="binding site" evidence="9">
    <location>
        <position position="144"/>
    </location>
    <ligand>
        <name>S-adenosyl-L-methionine</name>
        <dbReference type="ChEBI" id="CHEBI:59789"/>
    </ligand>
</feature>
<feature type="binding site" evidence="9">
    <location>
        <position position="121"/>
    </location>
    <ligand>
        <name>S-adenosyl-L-methionine</name>
        <dbReference type="ChEBI" id="CHEBI:59789"/>
    </ligand>
</feature>
<keyword evidence="6 9" id="KW-0819">tRNA processing</keyword>
<sequence length="238" mass="27516">MQDESAQDFPYRTEYKKKSIRSYVIRAGRMTEGQRRAFDNYWGDYGLSLFGGPLKPREVFGREAPLVLEIGFGMGDSLLAMAEAEPDKDFIGIEVHPPGVGRLINNAGKAEVKNLRVYMADAVDVLNDCIADGLLDRFQLYFPDPWHKKKHHKRRIVQPEFVRLICSKLKPGGLLHMATDWENYAEHMLEVLEAEQMLENTAGKNHYAPRPPFRPETKFERRGQRLGHGVWDLLYRRR</sequence>
<dbReference type="STRING" id="658218.SAMN05216562_2029"/>
<dbReference type="PROSITE" id="PS51625">
    <property type="entry name" value="SAM_MT_TRMB"/>
    <property type="match status" value="1"/>
</dbReference>
<dbReference type="EC" id="2.1.1.33" evidence="9"/>
<dbReference type="RefSeq" id="WP_091387825.1">
    <property type="nucleotide sequence ID" value="NZ_FNQO01000002.1"/>
</dbReference>
<comment type="caution">
    <text evidence="9">Lacks conserved residue(s) required for the propagation of feature annotation.</text>
</comment>
<evidence type="ECO:0000313" key="10">
    <source>
        <dbReference type="EMBL" id="SEA15849.1"/>
    </source>
</evidence>
<organism evidence="10 11">
    <name type="scientific">Microbulbifer marinus</name>
    <dbReference type="NCBI Taxonomy" id="658218"/>
    <lineage>
        <taxon>Bacteria</taxon>
        <taxon>Pseudomonadati</taxon>
        <taxon>Pseudomonadota</taxon>
        <taxon>Gammaproteobacteria</taxon>
        <taxon>Cellvibrionales</taxon>
        <taxon>Microbulbiferaceae</taxon>
        <taxon>Microbulbifer</taxon>
    </lineage>
</organism>
<dbReference type="SUPFAM" id="SSF53335">
    <property type="entry name" value="S-adenosyl-L-methionine-dependent methyltransferases"/>
    <property type="match status" value="1"/>
</dbReference>
<feature type="binding site" evidence="9">
    <location>
        <position position="180"/>
    </location>
    <ligand>
        <name>substrate</name>
    </ligand>
</feature>
<dbReference type="InterPro" id="IPR029063">
    <property type="entry name" value="SAM-dependent_MTases_sf"/>
</dbReference>
<dbReference type="GO" id="GO:0043527">
    <property type="term" value="C:tRNA methyltransferase complex"/>
    <property type="evidence" value="ECO:0007669"/>
    <property type="project" value="TreeGrafter"/>
</dbReference>
<feature type="binding site" evidence="9">
    <location>
        <position position="69"/>
    </location>
    <ligand>
        <name>S-adenosyl-L-methionine</name>
        <dbReference type="ChEBI" id="CHEBI:59789"/>
    </ligand>
</feature>
<dbReference type="NCBIfam" id="TIGR00091">
    <property type="entry name" value="tRNA (guanosine(46)-N7)-methyltransferase TrmB"/>
    <property type="match status" value="1"/>
</dbReference>
<comment type="function">
    <text evidence="2 9">Catalyzes the formation of N(7)-methylguanine at position 46 (m7G46) in tRNA.</text>
</comment>
<dbReference type="EMBL" id="FNQO01000002">
    <property type="protein sequence ID" value="SEA15849.1"/>
    <property type="molecule type" value="Genomic_DNA"/>
</dbReference>
<evidence type="ECO:0000256" key="2">
    <source>
        <dbReference type="ARBA" id="ARBA00003015"/>
    </source>
</evidence>
<evidence type="ECO:0000256" key="6">
    <source>
        <dbReference type="ARBA" id="ARBA00022694"/>
    </source>
</evidence>
<feature type="binding site" evidence="9">
    <location>
        <position position="94"/>
    </location>
    <ligand>
        <name>S-adenosyl-L-methionine</name>
        <dbReference type="ChEBI" id="CHEBI:59789"/>
    </ligand>
</feature>
<dbReference type="Gene3D" id="3.40.50.150">
    <property type="entry name" value="Vaccinia Virus protein VP39"/>
    <property type="match status" value="1"/>
</dbReference>
<name>A0A1H3YWB8_9GAMM</name>
<feature type="binding site" evidence="9">
    <location>
        <position position="148"/>
    </location>
    <ligand>
        <name>substrate</name>
    </ligand>
</feature>
<keyword evidence="3 9" id="KW-0489">Methyltransferase</keyword>
<dbReference type="InterPro" id="IPR055361">
    <property type="entry name" value="tRNA_methyltr_TrmB_bact"/>
</dbReference>
<dbReference type="HAMAP" id="MF_01057">
    <property type="entry name" value="tRNA_methyltr_TrmB"/>
    <property type="match status" value="1"/>
</dbReference>
<keyword evidence="4 9" id="KW-0808">Transferase</keyword>
<comment type="catalytic activity">
    <reaction evidence="1 9">
        <text>guanosine(46) in tRNA + S-adenosyl-L-methionine = N(7)-methylguanosine(46) in tRNA + S-adenosyl-L-homocysteine</text>
        <dbReference type="Rhea" id="RHEA:42708"/>
        <dbReference type="Rhea" id="RHEA-COMP:10188"/>
        <dbReference type="Rhea" id="RHEA-COMP:10189"/>
        <dbReference type="ChEBI" id="CHEBI:57856"/>
        <dbReference type="ChEBI" id="CHEBI:59789"/>
        <dbReference type="ChEBI" id="CHEBI:74269"/>
        <dbReference type="ChEBI" id="CHEBI:74480"/>
        <dbReference type="EC" id="2.1.1.33"/>
    </reaction>
</comment>
<comment type="similarity">
    <text evidence="8 9">Belongs to the class I-like SAM-binding methyltransferase superfamily. TrmB family.</text>
</comment>
<dbReference type="CDD" id="cd02440">
    <property type="entry name" value="AdoMet_MTases"/>
    <property type="match status" value="1"/>
</dbReference>
<proteinExistence type="inferred from homology"/>
<dbReference type="AlphaFoldDB" id="A0A1H3YWB8"/>
<evidence type="ECO:0000256" key="1">
    <source>
        <dbReference type="ARBA" id="ARBA00000142"/>
    </source>
</evidence>
<dbReference type="PANTHER" id="PTHR23417">
    <property type="entry name" value="3-DEOXY-D-MANNO-OCTULOSONIC-ACID TRANSFERASE/TRNA GUANINE-N 7 - -METHYLTRANSFERASE"/>
    <property type="match status" value="1"/>
</dbReference>
<dbReference type="Proteomes" id="UP000198658">
    <property type="component" value="Unassembled WGS sequence"/>
</dbReference>
<gene>
    <name evidence="9" type="primary">trmB</name>
    <name evidence="10" type="ORF">SAMN05216562_2029</name>
</gene>
<evidence type="ECO:0000256" key="3">
    <source>
        <dbReference type="ARBA" id="ARBA00022603"/>
    </source>
</evidence>
<dbReference type="OrthoDB" id="9802090at2"/>
<dbReference type="InterPro" id="IPR003358">
    <property type="entry name" value="tRNA_(Gua-N-7)_MeTrfase_Trmb"/>
</dbReference>
<dbReference type="GO" id="GO:0008176">
    <property type="term" value="F:tRNA (guanine(46)-N7)-methyltransferase activity"/>
    <property type="evidence" value="ECO:0007669"/>
    <property type="project" value="UniProtKB-UniRule"/>
</dbReference>
<reference evidence="11" key="1">
    <citation type="submission" date="2016-10" db="EMBL/GenBank/DDBJ databases">
        <authorList>
            <person name="Varghese N."/>
            <person name="Submissions S."/>
        </authorList>
    </citation>
    <scope>NUCLEOTIDE SEQUENCE [LARGE SCALE GENOMIC DNA]</scope>
    <source>
        <strain evidence="11">CGMCC 1.10657</strain>
    </source>
</reference>
<dbReference type="FunFam" id="3.40.50.150:FF:000035">
    <property type="entry name" value="tRNA (guanine-N(7)-)-methyltransferase"/>
    <property type="match status" value="1"/>
</dbReference>
<evidence type="ECO:0000256" key="9">
    <source>
        <dbReference type="HAMAP-Rule" id="MF_01057"/>
    </source>
</evidence>
<evidence type="ECO:0000256" key="7">
    <source>
        <dbReference type="ARBA" id="ARBA00060552"/>
    </source>
</evidence>
<dbReference type="UniPathway" id="UPA00989"/>
<evidence type="ECO:0000256" key="8">
    <source>
        <dbReference type="ARBA" id="ARBA00060767"/>
    </source>
</evidence>
<evidence type="ECO:0000256" key="5">
    <source>
        <dbReference type="ARBA" id="ARBA00022691"/>
    </source>
</evidence>
<accession>A0A1H3YWB8</accession>
<feature type="binding site" evidence="9">
    <location>
        <begin position="217"/>
        <end position="220"/>
    </location>
    <ligand>
        <name>substrate</name>
    </ligand>
</feature>
<evidence type="ECO:0000256" key="4">
    <source>
        <dbReference type="ARBA" id="ARBA00022679"/>
    </source>
</evidence>
<dbReference type="Pfam" id="PF02390">
    <property type="entry name" value="Methyltransf_4"/>
    <property type="match status" value="1"/>
</dbReference>
<evidence type="ECO:0000313" key="11">
    <source>
        <dbReference type="Proteomes" id="UP000198658"/>
    </source>
</evidence>